<evidence type="ECO:0000313" key="3">
    <source>
        <dbReference type="Proteomes" id="UP000230292"/>
    </source>
</evidence>
<keyword evidence="1" id="KW-0812">Transmembrane</keyword>
<dbReference type="EMBL" id="PFGC01000007">
    <property type="protein sequence ID" value="PIW37404.1"/>
    <property type="molecule type" value="Genomic_DNA"/>
</dbReference>
<dbReference type="AlphaFoldDB" id="A0A2M7H5A1"/>
<name>A0A2M7H5A1_9BACT</name>
<reference evidence="2 3" key="1">
    <citation type="submission" date="2017-09" db="EMBL/GenBank/DDBJ databases">
        <title>Depth-based differentiation of microbial function through sediment-hosted aquifers and enrichment of novel symbionts in the deep terrestrial subsurface.</title>
        <authorList>
            <person name="Probst A.J."/>
            <person name="Ladd B."/>
            <person name="Jarett J.K."/>
            <person name="Geller-Mcgrath D.E."/>
            <person name="Sieber C.M."/>
            <person name="Emerson J.B."/>
            <person name="Anantharaman K."/>
            <person name="Thomas B.C."/>
            <person name="Malmstrom R."/>
            <person name="Stieglmeier M."/>
            <person name="Klingl A."/>
            <person name="Woyke T."/>
            <person name="Ryan C.M."/>
            <person name="Banfield J.F."/>
        </authorList>
    </citation>
    <scope>NUCLEOTIDE SEQUENCE [LARGE SCALE GENOMIC DNA]</scope>
    <source>
        <strain evidence="2">CG15_BIG_FIL_POST_REV_8_21_14_020_45_12</strain>
    </source>
</reference>
<accession>A0A2M7H5A1</accession>
<gene>
    <name evidence="2" type="ORF">COW24_00530</name>
</gene>
<evidence type="ECO:0008006" key="4">
    <source>
        <dbReference type="Google" id="ProtNLM"/>
    </source>
</evidence>
<evidence type="ECO:0000256" key="1">
    <source>
        <dbReference type="SAM" id="Phobius"/>
    </source>
</evidence>
<feature type="transmembrane region" description="Helical" evidence="1">
    <location>
        <begin position="45"/>
        <end position="69"/>
    </location>
</feature>
<evidence type="ECO:0000313" key="2">
    <source>
        <dbReference type="EMBL" id="PIW37404.1"/>
    </source>
</evidence>
<keyword evidence="1" id="KW-1133">Transmembrane helix</keyword>
<comment type="caution">
    <text evidence="2">The sequence shown here is derived from an EMBL/GenBank/DDBJ whole genome shotgun (WGS) entry which is preliminary data.</text>
</comment>
<proteinExistence type="predicted"/>
<feature type="transmembrane region" description="Helical" evidence="1">
    <location>
        <begin position="6"/>
        <end position="24"/>
    </location>
</feature>
<dbReference type="Proteomes" id="UP000230292">
    <property type="component" value="Unassembled WGS sequence"/>
</dbReference>
<organism evidence="2 3">
    <name type="scientific">Candidatus Kerfeldbacteria bacterium CG15_BIG_FIL_POST_REV_8_21_14_020_45_12</name>
    <dbReference type="NCBI Taxonomy" id="2014247"/>
    <lineage>
        <taxon>Bacteria</taxon>
        <taxon>Candidatus Kerfeldiibacteriota</taxon>
    </lineage>
</organism>
<sequence length="75" mass="8798">MKYIFGLILIGVGFFLIWKTDWMMKNFGRVEWAERKIGSGGTWTFYKIMGIGLIFLAFLIMTGSVFWILDLFFGR</sequence>
<keyword evidence="1" id="KW-0472">Membrane</keyword>
<protein>
    <recommendedName>
        <fullName evidence="4">DUF3784 domain-containing protein</fullName>
    </recommendedName>
</protein>